<keyword evidence="2" id="KW-0238">DNA-binding</keyword>
<protein>
    <submittedName>
        <fullName evidence="2">Putative DNA-binding ribbon-helix-helix protein</fullName>
    </submittedName>
</protein>
<sequence length="97" mass="10846">MCHLFSGIPVAEYESETRSVRLGGHATSIRLEAVYWRALEELARSQGMSLPRFLTVLYDEVLDLHGEARNFTSLLRCACLQQAERQGAVRAPVRVAA</sequence>
<dbReference type="EMBL" id="JACIEK010000001">
    <property type="protein sequence ID" value="MBB3997331.1"/>
    <property type="molecule type" value="Genomic_DNA"/>
</dbReference>
<gene>
    <name evidence="2" type="ORF">GGR04_001152</name>
</gene>
<dbReference type="InterPro" id="IPR027373">
    <property type="entry name" value="RHH_dom"/>
</dbReference>
<name>A0A7W6EC68_9HYPH</name>
<dbReference type="AlphaFoldDB" id="A0A7W6EC68"/>
<reference evidence="2 3" key="1">
    <citation type="submission" date="2020-08" db="EMBL/GenBank/DDBJ databases">
        <title>Genomic Encyclopedia of Type Strains, Phase IV (KMG-IV): sequencing the most valuable type-strain genomes for metagenomic binning, comparative biology and taxonomic classification.</title>
        <authorList>
            <person name="Goeker M."/>
        </authorList>
    </citation>
    <scope>NUCLEOTIDE SEQUENCE [LARGE SCALE GENOMIC DNA]</scope>
    <source>
        <strain evidence="2 3">DSM 102238</strain>
    </source>
</reference>
<dbReference type="GO" id="GO:0003677">
    <property type="term" value="F:DNA binding"/>
    <property type="evidence" value="ECO:0007669"/>
    <property type="project" value="UniProtKB-KW"/>
</dbReference>
<dbReference type="InterPro" id="IPR038268">
    <property type="entry name" value="RHH_sf"/>
</dbReference>
<dbReference type="Pfam" id="PF13467">
    <property type="entry name" value="RHH_4"/>
    <property type="match status" value="1"/>
</dbReference>
<comment type="caution">
    <text evidence="2">The sequence shown here is derived from an EMBL/GenBank/DDBJ whole genome shotgun (WGS) entry which is preliminary data.</text>
</comment>
<dbReference type="RefSeq" id="WP_183198719.1">
    <property type="nucleotide sequence ID" value="NZ_JACIEK010000001.1"/>
</dbReference>
<organism evidence="2 3">
    <name type="scientific">Aureimonas pseudogalii</name>
    <dbReference type="NCBI Taxonomy" id="1744844"/>
    <lineage>
        <taxon>Bacteria</taxon>
        <taxon>Pseudomonadati</taxon>
        <taxon>Pseudomonadota</taxon>
        <taxon>Alphaproteobacteria</taxon>
        <taxon>Hyphomicrobiales</taxon>
        <taxon>Aurantimonadaceae</taxon>
        <taxon>Aureimonas</taxon>
    </lineage>
</organism>
<dbReference type="Gene3D" id="1.10.3990.20">
    <property type="entry name" value="protein bp1543"/>
    <property type="match status" value="1"/>
</dbReference>
<dbReference type="Proteomes" id="UP000542776">
    <property type="component" value="Unassembled WGS sequence"/>
</dbReference>
<proteinExistence type="predicted"/>
<evidence type="ECO:0000313" key="3">
    <source>
        <dbReference type="Proteomes" id="UP000542776"/>
    </source>
</evidence>
<accession>A0A7W6EC68</accession>
<evidence type="ECO:0000313" key="2">
    <source>
        <dbReference type="EMBL" id="MBB3997331.1"/>
    </source>
</evidence>
<feature type="domain" description="Ribbon-helix-helix" evidence="1">
    <location>
        <begin position="16"/>
        <end position="82"/>
    </location>
</feature>
<evidence type="ECO:0000259" key="1">
    <source>
        <dbReference type="Pfam" id="PF13467"/>
    </source>
</evidence>
<keyword evidence="3" id="KW-1185">Reference proteome</keyword>